<evidence type="ECO:0000313" key="1">
    <source>
        <dbReference type="EMBL" id="KAK4738777.1"/>
    </source>
</evidence>
<name>A0AAV9MQ21_9SOLN</name>
<sequence length="54" mass="6163">MNEGGSSTFMAIEPILEHILFLLGSSFWDVMRFLFEIIYLSQNKHSSVTAIIDL</sequence>
<evidence type="ECO:0000313" key="2">
    <source>
        <dbReference type="Proteomes" id="UP001311915"/>
    </source>
</evidence>
<dbReference type="AlphaFoldDB" id="A0AAV9MQ21"/>
<comment type="caution">
    <text evidence="1">The sequence shown here is derived from an EMBL/GenBank/DDBJ whole genome shotgun (WGS) entry which is preliminary data.</text>
</comment>
<keyword evidence="2" id="KW-1185">Reference proteome</keyword>
<gene>
    <name evidence="1" type="ORF">R3W88_002474</name>
</gene>
<dbReference type="Proteomes" id="UP001311915">
    <property type="component" value="Unassembled WGS sequence"/>
</dbReference>
<organism evidence="1 2">
    <name type="scientific">Solanum pinnatisectum</name>
    <name type="common">tansyleaf nightshade</name>
    <dbReference type="NCBI Taxonomy" id="50273"/>
    <lineage>
        <taxon>Eukaryota</taxon>
        <taxon>Viridiplantae</taxon>
        <taxon>Streptophyta</taxon>
        <taxon>Embryophyta</taxon>
        <taxon>Tracheophyta</taxon>
        <taxon>Spermatophyta</taxon>
        <taxon>Magnoliopsida</taxon>
        <taxon>eudicotyledons</taxon>
        <taxon>Gunneridae</taxon>
        <taxon>Pentapetalae</taxon>
        <taxon>asterids</taxon>
        <taxon>lamiids</taxon>
        <taxon>Solanales</taxon>
        <taxon>Solanaceae</taxon>
        <taxon>Solanoideae</taxon>
        <taxon>Solaneae</taxon>
        <taxon>Solanum</taxon>
    </lineage>
</organism>
<proteinExistence type="predicted"/>
<protein>
    <submittedName>
        <fullName evidence="1">Uncharacterized protein</fullName>
    </submittedName>
</protein>
<accession>A0AAV9MQ21</accession>
<reference evidence="1 2" key="1">
    <citation type="submission" date="2023-10" db="EMBL/GenBank/DDBJ databases">
        <title>Genome-Wide Identification Analysis in wild type Solanum Pinnatisectum Reveals Some Genes Defensing Phytophthora Infestans.</title>
        <authorList>
            <person name="Sun C."/>
        </authorList>
    </citation>
    <scope>NUCLEOTIDE SEQUENCE [LARGE SCALE GENOMIC DNA]</scope>
    <source>
        <strain evidence="1">LQN</strain>
        <tissue evidence="1">Leaf</tissue>
    </source>
</reference>
<dbReference type="EMBL" id="JAWPEI010000001">
    <property type="protein sequence ID" value="KAK4738777.1"/>
    <property type="molecule type" value="Genomic_DNA"/>
</dbReference>